<reference evidence="1" key="1">
    <citation type="submission" date="2016-02" db="EMBL/GenBank/DDBJ databases">
        <title>WGS assembly of Manihot esculenta.</title>
        <authorList>
            <person name="Bredeson J.V."/>
            <person name="Prochnik S.E."/>
            <person name="Lyons J.B."/>
            <person name="Schmutz J."/>
            <person name="Grimwood J."/>
            <person name="Vrebalov J."/>
            <person name="Bart R.S."/>
            <person name="Amuge T."/>
            <person name="Ferguson M.E."/>
            <person name="Green R."/>
            <person name="Putnam N."/>
            <person name="Stites J."/>
            <person name="Rounsley S."/>
            <person name="Rokhsar D.S."/>
        </authorList>
    </citation>
    <scope>NUCLEOTIDE SEQUENCE [LARGE SCALE GENOMIC DNA]</scope>
    <source>
        <tissue evidence="1">Leaf</tissue>
    </source>
</reference>
<dbReference type="AlphaFoldDB" id="A0A2C9WIE2"/>
<evidence type="ECO:0000313" key="1">
    <source>
        <dbReference type="EMBL" id="OAY58801.1"/>
    </source>
</evidence>
<proteinExistence type="predicted"/>
<organism evidence="1">
    <name type="scientific">Manihot esculenta</name>
    <name type="common">Cassava</name>
    <name type="synonym">Jatropha manihot</name>
    <dbReference type="NCBI Taxonomy" id="3983"/>
    <lineage>
        <taxon>Eukaryota</taxon>
        <taxon>Viridiplantae</taxon>
        <taxon>Streptophyta</taxon>
        <taxon>Embryophyta</taxon>
        <taxon>Tracheophyta</taxon>
        <taxon>Spermatophyta</taxon>
        <taxon>Magnoliopsida</taxon>
        <taxon>eudicotyledons</taxon>
        <taxon>Gunneridae</taxon>
        <taxon>Pentapetalae</taxon>
        <taxon>rosids</taxon>
        <taxon>fabids</taxon>
        <taxon>Malpighiales</taxon>
        <taxon>Euphorbiaceae</taxon>
        <taxon>Crotonoideae</taxon>
        <taxon>Manihoteae</taxon>
        <taxon>Manihot</taxon>
    </lineage>
</organism>
<gene>
    <name evidence="1" type="ORF">MANES_02G208100</name>
</gene>
<protein>
    <submittedName>
        <fullName evidence="1">Uncharacterized protein</fullName>
    </submittedName>
</protein>
<dbReference type="EMBL" id="CM004388">
    <property type="protein sequence ID" value="OAY58801.1"/>
    <property type="molecule type" value="Genomic_DNA"/>
</dbReference>
<sequence length="47" mass="5324">MEYNSTLLFPHIAVVHCKLINSQGSRGFNCSHVLVVSSKRICVEMKF</sequence>
<name>A0A2C9WIE2_MANES</name>
<accession>A0A2C9WIE2</accession>